<comment type="caution">
    <text evidence="3">The sequence shown here is derived from an EMBL/GenBank/DDBJ whole genome shotgun (WGS) entry which is preliminary data.</text>
</comment>
<feature type="domain" description="UBC core" evidence="2">
    <location>
        <begin position="40"/>
        <end position="189"/>
    </location>
</feature>
<feature type="compositionally biased region" description="Acidic residues" evidence="1">
    <location>
        <begin position="145"/>
        <end position="164"/>
    </location>
</feature>
<evidence type="ECO:0000313" key="3">
    <source>
        <dbReference type="EMBL" id="ETO31979.1"/>
    </source>
</evidence>
<feature type="region of interest" description="Disordered" evidence="1">
    <location>
        <begin position="143"/>
        <end position="217"/>
    </location>
</feature>
<proteinExistence type="predicted"/>
<name>X6P1P0_RETFI</name>
<dbReference type="Gene3D" id="3.10.110.10">
    <property type="entry name" value="Ubiquitin Conjugating Enzyme"/>
    <property type="match status" value="1"/>
</dbReference>
<dbReference type="PANTHER" id="PTHR24067">
    <property type="entry name" value="UBIQUITIN-CONJUGATING ENZYME E2"/>
    <property type="match status" value="1"/>
</dbReference>
<dbReference type="Proteomes" id="UP000023152">
    <property type="component" value="Unassembled WGS sequence"/>
</dbReference>
<organism evidence="3 4">
    <name type="scientific">Reticulomyxa filosa</name>
    <dbReference type="NCBI Taxonomy" id="46433"/>
    <lineage>
        <taxon>Eukaryota</taxon>
        <taxon>Sar</taxon>
        <taxon>Rhizaria</taxon>
        <taxon>Retaria</taxon>
        <taxon>Foraminifera</taxon>
        <taxon>Monothalamids</taxon>
        <taxon>Reticulomyxidae</taxon>
        <taxon>Reticulomyxa</taxon>
    </lineage>
</organism>
<dbReference type="PROSITE" id="PS50127">
    <property type="entry name" value="UBC_2"/>
    <property type="match status" value="1"/>
</dbReference>
<evidence type="ECO:0000259" key="2">
    <source>
        <dbReference type="PROSITE" id="PS50127"/>
    </source>
</evidence>
<dbReference type="EMBL" id="ASPP01004559">
    <property type="protein sequence ID" value="ETO31979.1"/>
    <property type="molecule type" value="Genomic_DNA"/>
</dbReference>
<evidence type="ECO:0000256" key="1">
    <source>
        <dbReference type="SAM" id="MobiDB-lite"/>
    </source>
</evidence>
<dbReference type="InterPro" id="IPR016135">
    <property type="entry name" value="UBQ-conjugating_enzyme/RWD"/>
</dbReference>
<dbReference type="SUPFAM" id="SSF54495">
    <property type="entry name" value="UBC-like"/>
    <property type="match status" value="1"/>
</dbReference>
<dbReference type="InterPro" id="IPR050113">
    <property type="entry name" value="Ub_conjugating_enzyme"/>
</dbReference>
<feature type="compositionally biased region" description="Polar residues" evidence="1">
    <location>
        <begin position="201"/>
        <end position="217"/>
    </location>
</feature>
<dbReference type="SMART" id="SM00212">
    <property type="entry name" value="UBCc"/>
    <property type="match status" value="1"/>
</dbReference>
<dbReference type="Pfam" id="PF00179">
    <property type="entry name" value="UQ_con"/>
    <property type="match status" value="1"/>
</dbReference>
<gene>
    <name evidence="3" type="ORF">RFI_05138</name>
</gene>
<dbReference type="InterPro" id="IPR000608">
    <property type="entry name" value="UBC"/>
</dbReference>
<keyword evidence="4" id="KW-1185">Reference proteome</keyword>
<reference evidence="3 4" key="1">
    <citation type="journal article" date="2013" name="Curr. Biol.">
        <title>The Genome of the Foraminiferan Reticulomyxa filosa.</title>
        <authorList>
            <person name="Glockner G."/>
            <person name="Hulsmann N."/>
            <person name="Schleicher M."/>
            <person name="Noegel A.A."/>
            <person name="Eichinger L."/>
            <person name="Gallinger C."/>
            <person name="Pawlowski J."/>
            <person name="Sierra R."/>
            <person name="Euteneuer U."/>
            <person name="Pillet L."/>
            <person name="Moustafa A."/>
            <person name="Platzer M."/>
            <person name="Groth M."/>
            <person name="Szafranski K."/>
            <person name="Schliwa M."/>
        </authorList>
    </citation>
    <scope>NUCLEOTIDE SEQUENCE [LARGE SCALE GENOMIC DNA]</scope>
</reference>
<evidence type="ECO:0000313" key="4">
    <source>
        <dbReference type="Proteomes" id="UP000023152"/>
    </source>
</evidence>
<dbReference type="AlphaFoldDB" id="X6P1P0"/>
<sequence length="217" mass="25162">MLCIFVNLSSESRIFFGVPSVVFETLTKKKKKRKEDMSTPSKRRLVRDFRRLETDPPHGITAAPLEDDIMQWQAIIFGPDESAWEGGTFKLTLSFTQDYPNKAPTVKFVTKMFHPNIYADGSISAKLYQENRREYERRVQQIVEESWDPESDDNENDDSDADSENESKKSDKKDKANEKEKEKEKENEKEKEKEKEKSNDTQNTQESGTMQSSATQD</sequence>
<accession>X6P1P0</accession>
<protein>
    <submittedName>
        <fullName evidence="3">Ubiquitin-conjugating enzyme E2-17 kDa</fullName>
    </submittedName>
</protein>
<dbReference type="OrthoDB" id="9984419at2759"/>
<feature type="compositionally biased region" description="Basic and acidic residues" evidence="1">
    <location>
        <begin position="165"/>
        <end position="199"/>
    </location>
</feature>